<keyword evidence="2" id="KW-0812">Transmembrane</keyword>
<gene>
    <name evidence="3" type="ORF">K402DRAFT_401213</name>
</gene>
<dbReference type="AlphaFoldDB" id="A0A6G1HB28"/>
<reference evidence="3" key="1">
    <citation type="journal article" date="2020" name="Stud. Mycol.">
        <title>101 Dothideomycetes genomes: a test case for predicting lifestyles and emergence of pathogens.</title>
        <authorList>
            <person name="Haridas S."/>
            <person name="Albert R."/>
            <person name="Binder M."/>
            <person name="Bloem J."/>
            <person name="Labutti K."/>
            <person name="Salamov A."/>
            <person name="Andreopoulos B."/>
            <person name="Baker S."/>
            <person name="Barry K."/>
            <person name="Bills G."/>
            <person name="Bluhm B."/>
            <person name="Cannon C."/>
            <person name="Castanera R."/>
            <person name="Culley D."/>
            <person name="Daum C."/>
            <person name="Ezra D."/>
            <person name="Gonzalez J."/>
            <person name="Henrissat B."/>
            <person name="Kuo A."/>
            <person name="Liang C."/>
            <person name="Lipzen A."/>
            <person name="Lutzoni F."/>
            <person name="Magnuson J."/>
            <person name="Mondo S."/>
            <person name="Nolan M."/>
            <person name="Ohm R."/>
            <person name="Pangilinan J."/>
            <person name="Park H.-J."/>
            <person name="Ramirez L."/>
            <person name="Alfaro M."/>
            <person name="Sun H."/>
            <person name="Tritt A."/>
            <person name="Yoshinaga Y."/>
            <person name="Zwiers L.-H."/>
            <person name="Turgeon B."/>
            <person name="Goodwin S."/>
            <person name="Spatafora J."/>
            <person name="Crous P."/>
            <person name="Grigoriev I."/>
        </authorList>
    </citation>
    <scope>NUCLEOTIDE SEQUENCE</scope>
    <source>
        <strain evidence="3">CBS 113979</strain>
    </source>
</reference>
<feature type="region of interest" description="Disordered" evidence="1">
    <location>
        <begin position="23"/>
        <end position="97"/>
    </location>
</feature>
<evidence type="ECO:0000313" key="3">
    <source>
        <dbReference type="EMBL" id="KAF1990365.1"/>
    </source>
</evidence>
<dbReference type="EMBL" id="ML977142">
    <property type="protein sequence ID" value="KAF1990365.1"/>
    <property type="molecule type" value="Genomic_DNA"/>
</dbReference>
<proteinExistence type="predicted"/>
<accession>A0A6G1HB28</accession>
<keyword evidence="4" id="KW-1185">Reference proteome</keyword>
<dbReference type="OrthoDB" id="3784821at2759"/>
<keyword evidence="2" id="KW-0472">Membrane</keyword>
<name>A0A6G1HB28_9PEZI</name>
<feature type="compositionally biased region" description="Low complexity" evidence="1">
    <location>
        <begin position="39"/>
        <end position="57"/>
    </location>
</feature>
<evidence type="ECO:0000313" key="4">
    <source>
        <dbReference type="Proteomes" id="UP000800041"/>
    </source>
</evidence>
<sequence length="181" mass="19858">MPSFIIYRPQTLSRSSFQFFRSAHTKLSSPPIKPKSNFPPLSKAPSSPAKSPSPQKQSHYKKLEKLENPPTNPGQTAAPPTPSKSTTSSEIATSKIPGYINPKTLNQIALAPFRRSTATTAKDGAEGKALPPNYKSKFRRVLAIICGLPIVLVFGYELFQRLVLKKERLQRPMPPSAADTS</sequence>
<keyword evidence="2" id="KW-1133">Transmembrane helix</keyword>
<evidence type="ECO:0000256" key="2">
    <source>
        <dbReference type="SAM" id="Phobius"/>
    </source>
</evidence>
<feature type="transmembrane region" description="Helical" evidence="2">
    <location>
        <begin position="141"/>
        <end position="159"/>
    </location>
</feature>
<evidence type="ECO:0000256" key="1">
    <source>
        <dbReference type="SAM" id="MobiDB-lite"/>
    </source>
</evidence>
<dbReference type="Proteomes" id="UP000800041">
    <property type="component" value="Unassembled WGS sequence"/>
</dbReference>
<protein>
    <submittedName>
        <fullName evidence="3">Uncharacterized protein</fullName>
    </submittedName>
</protein>
<organism evidence="3 4">
    <name type="scientific">Aulographum hederae CBS 113979</name>
    <dbReference type="NCBI Taxonomy" id="1176131"/>
    <lineage>
        <taxon>Eukaryota</taxon>
        <taxon>Fungi</taxon>
        <taxon>Dikarya</taxon>
        <taxon>Ascomycota</taxon>
        <taxon>Pezizomycotina</taxon>
        <taxon>Dothideomycetes</taxon>
        <taxon>Pleosporomycetidae</taxon>
        <taxon>Aulographales</taxon>
        <taxon>Aulographaceae</taxon>
    </lineage>
</organism>